<reference evidence="1 2" key="1">
    <citation type="submission" date="2016-03" db="EMBL/GenBank/DDBJ databases">
        <title>Photobacterium proteolyticum sp. nov. a protease producing bacterium isolated from ocean sediments of Laizhou Bay.</title>
        <authorList>
            <person name="Li Y."/>
        </authorList>
    </citation>
    <scope>NUCLEOTIDE SEQUENCE [LARGE SCALE GENOMIC DNA]</scope>
    <source>
        <strain evidence="1 2">R-40508</strain>
    </source>
</reference>
<dbReference type="STRING" id="858640.A3K86_12520"/>
<dbReference type="Proteomes" id="UP000078503">
    <property type="component" value="Unassembled WGS sequence"/>
</dbReference>
<sequence>MHLIKRQSGVAAIWFVLIFIALASLTALGVEGARYLNNKARLGDALETASLLLAAQEAKVTEDDKNHALVTKVARSYLPDAETKLPALNIEYKSGEEEVNVGGKKLTAEFLEYKVAASTEHDSWMDMAGVPSFDETQQVANFAASKKVSMQSGVGDVFLVMDHSMNMNMNTCQIQYAPNHYRLQTAKLFVSHQIAHEFINRKLGKSVDKTKDDIEPIEGNVAIFPFDTRTSHSDNDGAQLAVCQNHLDFYSAAEEKHVNGLGVAKGFGELNWNDSAIKWQDLRSVKNRKDDYGIYVSETFDSRSPISWLPDAEKHIDYQQTIHTLDSRSSLADTTRESGLMSFPHNRLCRGNFRSVSVADQKYNTSTEKVSNYLGLINTFTSNSYQTQSVGDELDKYIGGWSASYQGILQALNDYHHHGDKEKQSTMVFILGGGDRPNRTDKVTYKDGNVIDHSQILKKLSERGLCKKIAMDYPNLSLFAIGIDVDPKTLPGVTKAQGGCVEPKNTATIMHKKASGTEGSNGACWGGHSSVGTNFRLTGYGISTISDIVSAGLDAAGAAGEKEEIGSIYNRRAQ</sequence>
<dbReference type="OrthoDB" id="5670502at2"/>
<dbReference type="RefSeq" id="WP_068331455.1">
    <property type="nucleotide sequence ID" value="NZ_LVHF01000026.1"/>
</dbReference>
<evidence type="ECO:0000313" key="2">
    <source>
        <dbReference type="Proteomes" id="UP000078503"/>
    </source>
</evidence>
<evidence type="ECO:0000313" key="1">
    <source>
        <dbReference type="EMBL" id="OAN14030.1"/>
    </source>
</evidence>
<gene>
    <name evidence="1" type="ORF">A3K86_12520</name>
</gene>
<proteinExistence type="predicted"/>
<comment type="caution">
    <text evidence="1">The sequence shown here is derived from an EMBL/GenBank/DDBJ whole genome shotgun (WGS) entry which is preliminary data.</text>
</comment>
<name>A0A178K9I7_9GAMM</name>
<organism evidence="1 2">
    <name type="scientific">Photobacterium jeanii</name>
    <dbReference type="NCBI Taxonomy" id="858640"/>
    <lineage>
        <taxon>Bacteria</taxon>
        <taxon>Pseudomonadati</taxon>
        <taxon>Pseudomonadota</taxon>
        <taxon>Gammaproteobacteria</taxon>
        <taxon>Vibrionales</taxon>
        <taxon>Vibrionaceae</taxon>
        <taxon>Photobacterium</taxon>
    </lineage>
</organism>
<dbReference type="AlphaFoldDB" id="A0A178K9I7"/>
<dbReference type="EMBL" id="LVHF01000026">
    <property type="protein sequence ID" value="OAN14030.1"/>
    <property type="molecule type" value="Genomic_DNA"/>
</dbReference>
<accession>A0A178K9I7</accession>
<keyword evidence="2" id="KW-1185">Reference proteome</keyword>
<protein>
    <submittedName>
        <fullName evidence="1">Uncharacterized protein</fullName>
    </submittedName>
</protein>